<gene>
    <name evidence="12" type="ORF">FCM35_KLT04623</name>
</gene>
<keyword evidence="2" id="KW-0813">Transport</keyword>
<feature type="transmembrane region" description="Helical" evidence="10">
    <location>
        <begin position="368"/>
        <end position="388"/>
    </location>
</feature>
<comment type="similarity">
    <text evidence="9">Belongs to the amino acid/polyamine transporter 2 family. Amino acid/auxin permease (AAAP) (TC 2.A.18.2) subfamily.</text>
</comment>
<organism evidence="12 13">
    <name type="scientific">Carex littledalei</name>
    <dbReference type="NCBI Taxonomy" id="544730"/>
    <lineage>
        <taxon>Eukaryota</taxon>
        <taxon>Viridiplantae</taxon>
        <taxon>Streptophyta</taxon>
        <taxon>Embryophyta</taxon>
        <taxon>Tracheophyta</taxon>
        <taxon>Spermatophyta</taxon>
        <taxon>Magnoliopsida</taxon>
        <taxon>Liliopsida</taxon>
        <taxon>Poales</taxon>
        <taxon>Cyperaceae</taxon>
        <taxon>Cyperoideae</taxon>
        <taxon>Cariceae</taxon>
        <taxon>Carex</taxon>
        <taxon>Carex subgen. Euthyceras</taxon>
    </lineage>
</organism>
<dbReference type="OrthoDB" id="40134at2759"/>
<feature type="transmembrane region" description="Helical" evidence="10">
    <location>
        <begin position="303"/>
        <end position="324"/>
    </location>
</feature>
<feature type="transmembrane region" description="Helical" evidence="10">
    <location>
        <begin position="262"/>
        <end position="283"/>
    </location>
</feature>
<feature type="transmembrane region" description="Helical" evidence="10">
    <location>
        <begin position="426"/>
        <end position="448"/>
    </location>
</feature>
<keyword evidence="4 10" id="KW-0812">Transmembrane</keyword>
<feature type="domain" description="Amino acid transporter transmembrane" evidence="11">
    <location>
        <begin position="19"/>
        <end position="448"/>
    </location>
</feature>
<evidence type="ECO:0000256" key="9">
    <source>
        <dbReference type="ARBA" id="ARBA00061463"/>
    </source>
</evidence>
<evidence type="ECO:0000256" key="4">
    <source>
        <dbReference type="ARBA" id="ARBA00022692"/>
    </source>
</evidence>
<dbReference type="PANTHER" id="PTHR48017">
    <property type="entry name" value="OS05G0424000 PROTEIN-RELATED"/>
    <property type="match status" value="1"/>
</dbReference>
<evidence type="ECO:0000313" key="13">
    <source>
        <dbReference type="Proteomes" id="UP000623129"/>
    </source>
</evidence>
<comment type="caution">
    <text evidence="12">The sequence shown here is derived from an EMBL/GenBank/DDBJ whole genome shotgun (WGS) entry which is preliminary data.</text>
</comment>
<keyword evidence="13" id="KW-1185">Reference proteome</keyword>
<keyword evidence="5" id="KW-0769">Symport</keyword>
<dbReference type="InterPro" id="IPR013057">
    <property type="entry name" value="AA_transpt_TM"/>
</dbReference>
<sequence>MEKREIDIEQIEASRDYERKGTVWTAAAHIVTAVIGSGVLALAWSVAQLGWIAGPLALSAFAIVTYYTSTLLANSYRAPDPVTGSRNRTYMEAVRSYLSPRKVYMCAVAQYVNLWGTMVGYTITATISMGAIKRAGCFHKFGHDAKCNASGTLLMLLFGIIELILSQLPNLEKITWLSIMAAIMSFAYSFIGLGLSVGKWIGNGFTKGDYVGTVGLSPAKKTWSSLQALGNIAFAYTFAEVLIEIQDTLKPSPPENVTMKKASFYGVGATTIFYLSLGCAGYAAFGNNAPGNILTGFGFYEPFWLVDVGNLCIILHLFGAYQVYAQPIFAAVERHVSAQWPDAKFINRVHTINVPFFNSTLRFTLSKLIFRSIIILVTTLVAMMVPFFNAVLGLLGALSFWPLTVYFPISMHIAQEKIGREVPKWYFLHGLSIFCLMISIAVSIGSVVDIASSLKMSAPFKTVG</sequence>
<keyword evidence="3" id="KW-1003">Cell membrane</keyword>
<evidence type="ECO:0000256" key="5">
    <source>
        <dbReference type="ARBA" id="ARBA00022847"/>
    </source>
</evidence>
<name>A0A833V907_9POAL</name>
<dbReference type="FunFam" id="1.20.1740.10:FF:000055">
    <property type="entry name" value="Amino acid permease 6"/>
    <property type="match status" value="1"/>
</dbReference>
<dbReference type="Pfam" id="PF01490">
    <property type="entry name" value="Aa_trans"/>
    <property type="match status" value="1"/>
</dbReference>
<feature type="transmembrane region" description="Helical" evidence="10">
    <location>
        <begin position="49"/>
        <end position="67"/>
    </location>
</feature>
<keyword evidence="8 10" id="KW-0472">Membrane</keyword>
<feature type="transmembrane region" description="Helical" evidence="10">
    <location>
        <begin position="21"/>
        <end position="43"/>
    </location>
</feature>
<dbReference type="EMBL" id="SWLB01000014">
    <property type="protein sequence ID" value="KAF3329292.1"/>
    <property type="molecule type" value="Genomic_DNA"/>
</dbReference>
<evidence type="ECO:0000256" key="10">
    <source>
        <dbReference type="SAM" id="Phobius"/>
    </source>
</evidence>
<evidence type="ECO:0000313" key="12">
    <source>
        <dbReference type="EMBL" id="KAF3329292.1"/>
    </source>
</evidence>
<protein>
    <submittedName>
        <fullName evidence="12">Amino acid permease 6-like protein</fullName>
    </submittedName>
</protein>
<reference evidence="12" key="1">
    <citation type="submission" date="2020-01" db="EMBL/GenBank/DDBJ databases">
        <title>Genome sequence of Kobresia littledalei, the first chromosome-level genome in the family Cyperaceae.</title>
        <authorList>
            <person name="Qu G."/>
        </authorList>
    </citation>
    <scope>NUCLEOTIDE SEQUENCE</scope>
    <source>
        <strain evidence="12">C.B.Clarke</strain>
        <tissue evidence="12">Leaf</tissue>
    </source>
</reference>
<dbReference type="AlphaFoldDB" id="A0A833V907"/>
<feature type="transmembrane region" description="Helical" evidence="10">
    <location>
        <begin position="394"/>
        <end position="414"/>
    </location>
</feature>
<keyword evidence="7 10" id="KW-1133">Transmembrane helix</keyword>
<proteinExistence type="inferred from homology"/>
<evidence type="ECO:0000256" key="6">
    <source>
        <dbReference type="ARBA" id="ARBA00022970"/>
    </source>
</evidence>
<dbReference type="GO" id="GO:0006865">
    <property type="term" value="P:amino acid transport"/>
    <property type="evidence" value="ECO:0007669"/>
    <property type="project" value="UniProtKB-KW"/>
</dbReference>
<comment type="subcellular location">
    <subcellularLocation>
        <location evidence="1">Cell membrane</location>
    </subcellularLocation>
</comment>
<feature type="transmembrane region" description="Helical" evidence="10">
    <location>
        <begin position="149"/>
        <end position="168"/>
    </location>
</feature>
<evidence type="ECO:0000259" key="11">
    <source>
        <dbReference type="Pfam" id="PF01490"/>
    </source>
</evidence>
<dbReference type="Proteomes" id="UP000623129">
    <property type="component" value="Unassembled WGS sequence"/>
</dbReference>
<dbReference type="GO" id="GO:0005886">
    <property type="term" value="C:plasma membrane"/>
    <property type="evidence" value="ECO:0007669"/>
    <property type="project" value="UniProtKB-SubCell"/>
</dbReference>
<keyword evidence="6" id="KW-0029">Amino-acid transport</keyword>
<feature type="transmembrane region" description="Helical" evidence="10">
    <location>
        <begin position="174"/>
        <end position="197"/>
    </location>
</feature>
<evidence type="ECO:0000256" key="1">
    <source>
        <dbReference type="ARBA" id="ARBA00004236"/>
    </source>
</evidence>
<evidence type="ECO:0000256" key="3">
    <source>
        <dbReference type="ARBA" id="ARBA00022475"/>
    </source>
</evidence>
<dbReference type="GO" id="GO:0015293">
    <property type="term" value="F:symporter activity"/>
    <property type="evidence" value="ECO:0007669"/>
    <property type="project" value="UniProtKB-KW"/>
</dbReference>
<accession>A0A833V907</accession>
<evidence type="ECO:0000256" key="7">
    <source>
        <dbReference type="ARBA" id="ARBA00022989"/>
    </source>
</evidence>
<evidence type="ECO:0000256" key="8">
    <source>
        <dbReference type="ARBA" id="ARBA00023136"/>
    </source>
</evidence>
<evidence type="ECO:0000256" key="2">
    <source>
        <dbReference type="ARBA" id="ARBA00022448"/>
    </source>
</evidence>